<dbReference type="EMBL" id="JARQZJ010000093">
    <property type="protein sequence ID" value="KAK9884430.1"/>
    <property type="molecule type" value="Genomic_DNA"/>
</dbReference>
<dbReference type="Proteomes" id="UP001431783">
    <property type="component" value="Unassembled WGS sequence"/>
</dbReference>
<feature type="compositionally biased region" description="Basic and acidic residues" evidence="7">
    <location>
        <begin position="112"/>
        <end position="121"/>
    </location>
</feature>
<evidence type="ECO:0000256" key="3">
    <source>
        <dbReference type="ARBA" id="ARBA00022833"/>
    </source>
</evidence>
<evidence type="ECO:0000259" key="8">
    <source>
        <dbReference type="PROSITE" id="PS50950"/>
    </source>
</evidence>
<keyword evidence="2 5" id="KW-0863">Zinc-finger</keyword>
<keyword evidence="10" id="KW-1185">Reference proteome</keyword>
<keyword evidence="3" id="KW-0862">Zinc</keyword>
<dbReference type="PANTHER" id="PTHR46927">
    <property type="entry name" value="AGAP005574-PA"/>
    <property type="match status" value="1"/>
</dbReference>
<feature type="region of interest" description="Disordered" evidence="7">
    <location>
        <begin position="106"/>
        <end position="128"/>
    </location>
</feature>
<dbReference type="InterPro" id="IPR038441">
    <property type="entry name" value="THAP_Znf_sf"/>
</dbReference>
<organism evidence="9 10">
    <name type="scientific">Henosepilachna vigintioctopunctata</name>
    <dbReference type="NCBI Taxonomy" id="420089"/>
    <lineage>
        <taxon>Eukaryota</taxon>
        <taxon>Metazoa</taxon>
        <taxon>Ecdysozoa</taxon>
        <taxon>Arthropoda</taxon>
        <taxon>Hexapoda</taxon>
        <taxon>Insecta</taxon>
        <taxon>Pterygota</taxon>
        <taxon>Neoptera</taxon>
        <taxon>Endopterygota</taxon>
        <taxon>Coleoptera</taxon>
        <taxon>Polyphaga</taxon>
        <taxon>Cucujiformia</taxon>
        <taxon>Coccinelloidea</taxon>
        <taxon>Coccinellidae</taxon>
        <taxon>Epilachninae</taxon>
        <taxon>Epilachnini</taxon>
        <taxon>Henosepilachna</taxon>
    </lineage>
</organism>
<comment type="caution">
    <text evidence="9">The sequence shown here is derived from an EMBL/GenBank/DDBJ whole genome shotgun (WGS) entry which is preliminary data.</text>
</comment>
<dbReference type="PANTHER" id="PTHR46927:SF3">
    <property type="entry name" value="THAP-TYPE DOMAIN-CONTAINING PROTEIN"/>
    <property type="match status" value="1"/>
</dbReference>
<dbReference type="GO" id="GO:0003677">
    <property type="term" value="F:DNA binding"/>
    <property type="evidence" value="ECO:0007669"/>
    <property type="project" value="UniProtKB-UniRule"/>
</dbReference>
<proteinExistence type="predicted"/>
<reference evidence="9 10" key="1">
    <citation type="submission" date="2023-03" db="EMBL/GenBank/DDBJ databases">
        <title>Genome insight into feeding habits of ladybird beetles.</title>
        <authorList>
            <person name="Li H.-S."/>
            <person name="Huang Y.-H."/>
            <person name="Pang H."/>
        </authorList>
    </citation>
    <scope>NUCLEOTIDE SEQUENCE [LARGE SCALE GENOMIC DNA]</scope>
    <source>
        <strain evidence="9">SYSU_2023b</strain>
        <tissue evidence="9">Whole body</tissue>
    </source>
</reference>
<keyword evidence="4 5" id="KW-0238">DNA-binding</keyword>
<evidence type="ECO:0000256" key="4">
    <source>
        <dbReference type="ARBA" id="ARBA00023125"/>
    </source>
</evidence>
<name>A0AAW1UTQ3_9CUCU</name>
<feature type="coiled-coil region" evidence="6">
    <location>
        <begin position="186"/>
        <end position="220"/>
    </location>
</feature>
<sequence length="244" mass="28569">MFCFVMDCKMSCKWKKRQITTNSNVSFHRFPLDKELFTKWLEAIGVKHTSAISWQYNMYLCSNHFRKEDFEENLTNTSSQPPNIRKLKSSAIPSILRSTEAHLRSLSSKIGTNDKNKRNHLESTNYSTKQKMDMNQVRKDKDGESVQTFGANQDHSRVSVKYYKPRYLGDVCLSDMGNPERAKWCLMLAKEVLAKQTKHIKQLKKENRILYKKMDRLRKIVRIVKNTPENPSQSKETITLLVNI</sequence>
<dbReference type="InterPro" id="IPR006612">
    <property type="entry name" value="THAP_Znf"/>
</dbReference>
<dbReference type="InterPro" id="IPR052224">
    <property type="entry name" value="THAP_domain_protein"/>
</dbReference>
<evidence type="ECO:0000256" key="6">
    <source>
        <dbReference type="SAM" id="Coils"/>
    </source>
</evidence>
<protein>
    <recommendedName>
        <fullName evidence="8">THAP-type domain-containing protein</fullName>
    </recommendedName>
</protein>
<dbReference type="SMART" id="SM00980">
    <property type="entry name" value="THAP"/>
    <property type="match status" value="1"/>
</dbReference>
<evidence type="ECO:0000313" key="10">
    <source>
        <dbReference type="Proteomes" id="UP001431783"/>
    </source>
</evidence>
<dbReference type="SUPFAM" id="SSF57716">
    <property type="entry name" value="Glucocorticoid receptor-like (DNA-binding domain)"/>
    <property type="match status" value="1"/>
</dbReference>
<dbReference type="Gene3D" id="6.20.210.20">
    <property type="entry name" value="THAP domain"/>
    <property type="match status" value="1"/>
</dbReference>
<keyword evidence="1" id="KW-0479">Metal-binding</keyword>
<gene>
    <name evidence="9" type="ORF">WA026_007277</name>
</gene>
<evidence type="ECO:0000256" key="5">
    <source>
        <dbReference type="PROSITE-ProRule" id="PRU00309"/>
    </source>
</evidence>
<evidence type="ECO:0000256" key="2">
    <source>
        <dbReference type="ARBA" id="ARBA00022771"/>
    </source>
</evidence>
<evidence type="ECO:0000256" key="7">
    <source>
        <dbReference type="SAM" id="MobiDB-lite"/>
    </source>
</evidence>
<evidence type="ECO:0000313" key="9">
    <source>
        <dbReference type="EMBL" id="KAK9884430.1"/>
    </source>
</evidence>
<accession>A0AAW1UTQ3</accession>
<dbReference type="SMART" id="SM00692">
    <property type="entry name" value="DM3"/>
    <property type="match status" value="1"/>
</dbReference>
<dbReference type="AlphaFoldDB" id="A0AAW1UTQ3"/>
<dbReference type="GO" id="GO:0008270">
    <property type="term" value="F:zinc ion binding"/>
    <property type="evidence" value="ECO:0007669"/>
    <property type="project" value="UniProtKB-KW"/>
</dbReference>
<feature type="domain" description="THAP-type" evidence="8">
    <location>
        <begin position="1"/>
        <end position="96"/>
    </location>
</feature>
<dbReference type="PROSITE" id="PS50950">
    <property type="entry name" value="ZF_THAP"/>
    <property type="match status" value="1"/>
</dbReference>
<dbReference type="Pfam" id="PF05485">
    <property type="entry name" value="THAP"/>
    <property type="match status" value="1"/>
</dbReference>
<keyword evidence="6" id="KW-0175">Coiled coil</keyword>
<evidence type="ECO:0000256" key="1">
    <source>
        <dbReference type="ARBA" id="ARBA00022723"/>
    </source>
</evidence>